<accession>A0ABN9SHC8</accession>
<keyword evidence="5" id="KW-1185">Reference proteome</keyword>
<feature type="compositionally biased region" description="Basic and acidic residues" evidence="2">
    <location>
        <begin position="432"/>
        <end position="449"/>
    </location>
</feature>
<feature type="compositionally biased region" description="Basic residues" evidence="2">
    <location>
        <begin position="465"/>
        <end position="477"/>
    </location>
</feature>
<feature type="region of interest" description="Disordered" evidence="2">
    <location>
        <begin position="302"/>
        <end position="499"/>
    </location>
</feature>
<dbReference type="InterPro" id="IPR000504">
    <property type="entry name" value="RRM_dom"/>
</dbReference>
<evidence type="ECO:0000256" key="2">
    <source>
        <dbReference type="SAM" id="MobiDB-lite"/>
    </source>
</evidence>
<dbReference type="SUPFAM" id="SSF54928">
    <property type="entry name" value="RNA-binding domain, RBD"/>
    <property type="match status" value="1"/>
</dbReference>
<dbReference type="Pfam" id="PF00076">
    <property type="entry name" value="RRM_1"/>
    <property type="match status" value="1"/>
</dbReference>
<feature type="compositionally biased region" description="Basic and acidic residues" evidence="2">
    <location>
        <begin position="409"/>
        <end position="420"/>
    </location>
</feature>
<comment type="caution">
    <text evidence="4">The sequence shown here is derived from an EMBL/GenBank/DDBJ whole genome shotgun (WGS) entry which is preliminary data.</text>
</comment>
<evidence type="ECO:0000259" key="3">
    <source>
        <dbReference type="PROSITE" id="PS50102"/>
    </source>
</evidence>
<dbReference type="Gene3D" id="3.30.70.330">
    <property type="match status" value="1"/>
</dbReference>
<feature type="compositionally biased region" description="Low complexity" evidence="2">
    <location>
        <begin position="362"/>
        <end position="383"/>
    </location>
</feature>
<sequence>MAAGGAAAAAAAGAAAGAAMRAAAVGGHPRFAYTDLGPRLGVCASLPKPGGRIQRPGAQEEPGQDWCRCIAGALPGWGGGGPGGVMAMMGPWSMKGKKGGGCVPTLGLCGGFPKGMGRGKPSPTKKVFIGGIKNEAGEDAVKEWAEAFGPVQAVRVLRDELGRSKGYAFVDFEAAMPKTIPTHRKTASISADVLHEALTVNSLVPDMPMIAGYTIPNYAFYTPKNSSDFIPTLENLNRASKGLRINQSTMEAGWDVSFKKKFTEGYKKAKGRAPTADIISGYRFIQCRQLRIMLAHFQKDQAKYSTESPSRNGELDYEADGDGGARLMRSDRHGKKDPEEISRKIDPDETQREEPEEEEPATEQPQTLEEQPQTLEEQPQTLEEQQEDEQPQTLEEQQTPPPEEVEQPQTKEEPQTKEVDQPPTEPPEDEDDLKRELDDILREDIEDQKLPFIDSLMNVPTERSSKKKKHTKTKKAKAPSSPALTEPTWPPSDDTYGKGPYEFNTSDGEVAYLKTKRRHCESISCIQFAVGSNPWKQMVQISDASWQAWQLEKLNMEKSQASEAMIKYIYQKLAYNKVSTKEGALQMRRSIFTELGISLQEGSYDWAACSSLSSTRAHHHHPDHPQ</sequence>
<evidence type="ECO:0000313" key="5">
    <source>
        <dbReference type="Proteomes" id="UP001189429"/>
    </source>
</evidence>
<organism evidence="4 5">
    <name type="scientific">Prorocentrum cordatum</name>
    <dbReference type="NCBI Taxonomy" id="2364126"/>
    <lineage>
        <taxon>Eukaryota</taxon>
        <taxon>Sar</taxon>
        <taxon>Alveolata</taxon>
        <taxon>Dinophyceae</taxon>
        <taxon>Prorocentrales</taxon>
        <taxon>Prorocentraceae</taxon>
        <taxon>Prorocentrum</taxon>
    </lineage>
</organism>
<proteinExistence type="predicted"/>
<evidence type="ECO:0000313" key="4">
    <source>
        <dbReference type="EMBL" id="CAK0831075.1"/>
    </source>
</evidence>
<dbReference type="InterPro" id="IPR035979">
    <property type="entry name" value="RBD_domain_sf"/>
</dbReference>
<name>A0ABN9SHC8_9DINO</name>
<evidence type="ECO:0000256" key="1">
    <source>
        <dbReference type="PROSITE-ProRule" id="PRU00176"/>
    </source>
</evidence>
<gene>
    <name evidence="4" type="ORF">PCOR1329_LOCUS29515</name>
</gene>
<feature type="compositionally biased region" description="Basic and acidic residues" evidence="2">
    <location>
        <begin position="328"/>
        <end position="353"/>
    </location>
</feature>
<dbReference type="Proteomes" id="UP001189429">
    <property type="component" value="Unassembled WGS sequence"/>
</dbReference>
<dbReference type="InterPro" id="IPR012677">
    <property type="entry name" value="Nucleotide-bd_a/b_plait_sf"/>
</dbReference>
<dbReference type="SMART" id="SM00360">
    <property type="entry name" value="RRM"/>
    <property type="match status" value="1"/>
</dbReference>
<keyword evidence="1" id="KW-0694">RNA-binding</keyword>
<feature type="domain" description="RRM" evidence="3">
    <location>
        <begin position="125"/>
        <end position="173"/>
    </location>
</feature>
<dbReference type="PROSITE" id="PS50102">
    <property type="entry name" value="RRM"/>
    <property type="match status" value="1"/>
</dbReference>
<protein>
    <recommendedName>
        <fullName evidence="3">RRM domain-containing protein</fullName>
    </recommendedName>
</protein>
<reference evidence="4" key="1">
    <citation type="submission" date="2023-10" db="EMBL/GenBank/DDBJ databases">
        <authorList>
            <person name="Chen Y."/>
            <person name="Shah S."/>
            <person name="Dougan E. K."/>
            <person name="Thang M."/>
            <person name="Chan C."/>
        </authorList>
    </citation>
    <scope>NUCLEOTIDE SEQUENCE [LARGE SCALE GENOMIC DNA]</scope>
</reference>
<dbReference type="EMBL" id="CAUYUJ010011113">
    <property type="protein sequence ID" value="CAK0831075.1"/>
    <property type="molecule type" value="Genomic_DNA"/>
</dbReference>